<dbReference type="InterPro" id="IPR016161">
    <property type="entry name" value="Ald_DH/histidinol_DH"/>
</dbReference>
<evidence type="ECO:0000256" key="1">
    <source>
        <dbReference type="ARBA" id="ARBA00009986"/>
    </source>
</evidence>
<dbReference type="OrthoDB" id="9762913at2"/>
<dbReference type="PROSITE" id="PS00070">
    <property type="entry name" value="ALDEHYDE_DEHYDR_CYS"/>
    <property type="match status" value="1"/>
</dbReference>
<dbReference type="PANTHER" id="PTHR42804:SF1">
    <property type="entry name" value="ALDEHYDE DEHYDROGENASE-RELATED"/>
    <property type="match status" value="1"/>
</dbReference>
<dbReference type="InterPro" id="IPR029510">
    <property type="entry name" value="Ald_DH_CS_GLU"/>
</dbReference>
<keyword evidence="2 6" id="KW-0560">Oxidoreductase</keyword>
<dbReference type="Gene3D" id="3.40.605.10">
    <property type="entry name" value="Aldehyde Dehydrogenase, Chain A, domain 1"/>
    <property type="match status" value="1"/>
</dbReference>
<comment type="similarity">
    <text evidence="1 6">Belongs to the aldehyde dehydrogenase family.</text>
</comment>
<evidence type="ECO:0000256" key="4">
    <source>
        <dbReference type="ARBA" id="ARBA00049194"/>
    </source>
</evidence>
<dbReference type="Gene3D" id="3.40.309.10">
    <property type="entry name" value="Aldehyde Dehydrogenase, Chain A, domain 2"/>
    <property type="match status" value="1"/>
</dbReference>
<gene>
    <name evidence="8" type="ORF">FEZ33_01470</name>
</gene>
<dbReference type="SUPFAM" id="SSF53720">
    <property type="entry name" value="ALDH-like"/>
    <property type="match status" value="1"/>
</dbReference>
<proteinExistence type="inferred from homology"/>
<comment type="catalytic activity">
    <reaction evidence="4">
        <text>an aldehyde + NAD(+) + H2O = a carboxylate + NADH + 2 H(+)</text>
        <dbReference type="Rhea" id="RHEA:16185"/>
        <dbReference type="ChEBI" id="CHEBI:15377"/>
        <dbReference type="ChEBI" id="CHEBI:15378"/>
        <dbReference type="ChEBI" id="CHEBI:17478"/>
        <dbReference type="ChEBI" id="CHEBI:29067"/>
        <dbReference type="ChEBI" id="CHEBI:57540"/>
        <dbReference type="ChEBI" id="CHEBI:57945"/>
        <dbReference type="EC" id="1.2.1.3"/>
    </reaction>
</comment>
<evidence type="ECO:0000259" key="7">
    <source>
        <dbReference type="Pfam" id="PF00171"/>
    </source>
</evidence>
<dbReference type="Pfam" id="PF00171">
    <property type="entry name" value="Aldedh"/>
    <property type="match status" value="1"/>
</dbReference>
<reference evidence="8 9" key="1">
    <citation type="submission" date="2019-05" db="EMBL/GenBank/DDBJ databases">
        <title>The metagenome of a microbial culture collection derived from dairy environment covers the genomic content of the human microbiome.</title>
        <authorList>
            <person name="Roder T."/>
            <person name="Wuthrich D."/>
            <person name="Sattari Z."/>
            <person name="Von Ah U."/>
            <person name="Bar C."/>
            <person name="Ronchi F."/>
            <person name="Macpherson A.J."/>
            <person name="Ganal-Vonarburg S.C."/>
            <person name="Bruggmann R."/>
            <person name="Vergeres G."/>
        </authorList>
    </citation>
    <scope>NUCLEOTIDE SEQUENCE [LARGE SCALE GENOMIC DNA]</scope>
    <source>
        <strain evidence="8 9">FAM 24227</strain>
    </source>
</reference>
<dbReference type="EMBL" id="VBSP01000002">
    <property type="protein sequence ID" value="TLQ49329.1"/>
    <property type="molecule type" value="Genomic_DNA"/>
</dbReference>
<organism evidence="8 9">
    <name type="scientific">Ruoffia tabacinasalis</name>
    <dbReference type="NCBI Taxonomy" id="87458"/>
    <lineage>
        <taxon>Bacteria</taxon>
        <taxon>Bacillati</taxon>
        <taxon>Bacillota</taxon>
        <taxon>Bacilli</taxon>
        <taxon>Lactobacillales</taxon>
        <taxon>Aerococcaceae</taxon>
        <taxon>Ruoffia</taxon>
    </lineage>
</organism>
<comment type="caution">
    <text evidence="8">The sequence shown here is derived from an EMBL/GenBank/DDBJ whole genome shotgun (WGS) entry which is preliminary data.</text>
</comment>
<evidence type="ECO:0000256" key="6">
    <source>
        <dbReference type="RuleBase" id="RU003345"/>
    </source>
</evidence>
<dbReference type="InterPro" id="IPR016162">
    <property type="entry name" value="Ald_DH_N"/>
</dbReference>
<dbReference type="FunFam" id="3.40.309.10:FF:000012">
    <property type="entry name" value="Betaine aldehyde dehydrogenase"/>
    <property type="match status" value="1"/>
</dbReference>
<dbReference type="RefSeq" id="WP_138403611.1">
    <property type="nucleotide sequence ID" value="NZ_VBSP01000002.1"/>
</dbReference>
<evidence type="ECO:0000256" key="2">
    <source>
        <dbReference type="ARBA" id="ARBA00023002"/>
    </source>
</evidence>
<dbReference type="PROSITE" id="PS00687">
    <property type="entry name" value="ALDEHYDE_DEHYDR_GLU"/>
    <property type="match status" value="1"/>
</dbReference>
<dbReference type="InterPro" id="IPR015590">
    <property type="entry name" value="Aldehyde_DH_dom"/>
</dbReference>
<sequence length="467" mass="50246">MKSYQMYIDGAWTNSQSPETKDVINPTTEEVIAKVPIGNKEDANKAIAAAKRAFPSWNTLSPEERAEYVLKIGKGIRERAEEITDSVVAELGSARSFSEYSQVVRSAEELEASVEALKQFDFIEEIENATIMKEGVGVVAAVTPWNYPLNQIQRKITPALLAGNTVVVKPASDTPITAMILAEIIDEAGLPKGVFNLITGSGSDLGDYLAGHSDVGLISFTGSTDVGRNLFDRAKGGIKKLVLELGGKSALVYLKNGDLQTAVKSSMDTVLNNTGQSCSALTRLLVPEDELDAVKKALVEYVEEAKVGDPNDKEVVVGPLVSKGQKETVLEYIEKGKQEGAEVLIGGNEIDRKGYFVEPTVFVNVSNDMTIAQEEIFGPVLSVITYKDVAEAIEIANDSEYGLSGAVVGDEEEALEVARQLRTGNVIVNGATVNNAAPFGGYKQSGVGREKGHYGIEDYLEIKAIFK</sequence>
<dbReference type="FunFam" id="3.40.605.10:FF:000007">
    <property type="entry name" value="NAD/NADP-dependent betaine aldehyde dehydrogenase"/>
    <property type="match status" value="1"/>
</dbReference>
<dbReference type="Proteomes" id="UP000306420">
    <property type="component" value="Unassembled WGS sequence"/>
</dbReference>
<dbReference type="PANTHER" id="PTHR42804">
    <property type="entry name" value="ALDEHYDE DEHYDROGENASE"/>
    <property type="match status" value="1"/>
</dbReference>
<dbReference type="EC" id="1.2.1.3" evidence="3"/>
<dbReference type="GO" id="GO:0004029">
    <property type="term" value="F:aldehyde dehydrogenase (NAD+) activity"/>
    <property type="evidence" value="ECO:0007669"/>
    <property type="project" value="UniProtKB-EC"/>
</dbReference>
<evidence type="ECO:0000256" key="5">
    <source>
        <dbReference type="PROSITE-ProRule" id="PRU10007"/>
    </source>
</evidence>
<protein>
    <recommendedName>
        <fullName evidence="3">aldehyde dehydrogenase (NAD(+))</fullName>
        <ecNumber evidence="3">1.2.1.3</ecNumber>
    </recommendedName>
</protein>
<evidence type="ECO:0000313" key="8">
    <source>
        <dbReference type="EMBL" id="TLQ49329.1"/>
    </source>
</evidence>
<dbReference type="InterPro" id="IPR016163">
    <property type="entry name" value="Ald_DH_C"/>
</dbReference>
<feature type="domain" description="Aldehyde dehydrogenase" evidence="7">
    <location>
        <begin position="12"/>
        <end position="465"/>
    </location>
</feature>
<feature type="active site" evidence="5">
    <location>
        <position position="244"/>
    </location>
</feature>
<name>A0A5R9EP18_9LACT</name>
<evidence type="ECO:0000256" key="3">
    <source>
        <dbReference type="ARBA" id="ARBA00024226"/>
    </source>
</evidence>
<dbReference type="AlphaFoldDB" id="A0A5R9EP18"/>
<dbReference type="CDD" id="cd07138">
    <property type="entry name" value="ALDH_CddD_SSP0762"/>
    <property type="match status" value="1"/>
</dbReference>
<dbReference type="InterPro" id="IPR016160">
    <property type="entry name" value="Ald_DH_CS_CYS"/>
</dbReference>
<evidence type="ECO:0000313" key="9">
    <source>
        <dbReference type="Proteomes" id="UP000306420"/>
    </source>
</evidence>
<accession>A0A5R9EP18</accession>
<dbReference type="FunFam" id="3.40.605.10:FF:000026">
    <property type="entry name" value="Aldehyde dehydrogenase, putative"/>
    <property type="match status" value="1"/>
</dbReference>